<gene>
    <name evidence="2" type="ORF">ISU10_00755</name>
</gene>
<proteinExistence type="predicted"/>
<name>A0A930VGQ7_9ACTN</name>
<dbReference type="Pfam" id="PF14588">
    <property type="entry name" value="YjgF_endoribonc"/>
    <property type="match status" value="1"/>
</dbReference>
<reference evidence="2" key="1">
    <citation type="submission" date="2020-11" db="EMBL/GenBank/DDBJ databases">
        <title>Nocardioides cynanchi sp. nov., isolated from soil of rhizosphere of Cynanchum wilfordii.</title>
        <authorList>
            <person name="Lee J.-S."/>
            <person name="Suh M.K."/>
            <person name="Kim J.-S."/>
        </authorList>
    </citation>
    <scope>NUCLEOTIDE SEQUENCE</scope>
    <source>
        <strain evidence="2">KCTC 19276</strain>
    </source>
</reference>
<dbReference type="SUPFAM" id="SSF55298">
    <property type="entry name" value="YjgF-like"/>
    <property type="match status" value="1"/>
</dbReference>
<protein>
    <submittedName>
        <fullName evidence="2">RidA family protein</fullName>
    </submittedName>
</protein>
<dbReference type="Proteomes" id="UP000660668">
    <property type="component" value="Unassembled WGS sequence"/>
</dbReference>
<evidence type="ECO:0000259" key="1">
    <source>
        <dbReference type="Pfam" id="PF14588"/>
    </source>
</evidence>
<evidence type="ECO:0000313" key="2">
    <source>
        <dbReference type="EMBL" id="MBF4766292.1"/>
    </source>
</evidence>
<dbReference type="Gene3D" id="3.30.1330.40">
    <property type="entry name" value="RutC-like"/>
    <property type="match status" value="1"/>
</dbReference>
<sequence>MAELARRLPPVPRPQGAYAPAVVDHGLLLTAGMTPRLDGMLQHCGQVGTGVTLREAQEAAAVAVGNALAAAVSVLGPGQRLGRVLRMTVYVNAAPGFEEHTAVADGASARLHELLGERGVAARAAVGVTSLPGGACVELDLTASVEQG</sequence>
<dbReference type="InterPro" id="IPR035959">
    <property type="entry name" value="RutC-like_sf"/>
</dbReference>
<comment type="caution">
    <text evidence="2">The sequence shown here is derived from an EMBL/GenBank/DDBJ whole genome shotgun (WGS) entry which is preliminary data.</text>
</comment>
<accession>A0A930VGQ7</accession>
<evidence type="ECO:0000313" key="3">
    <source>
        <dbReference type="Proteomes" id="UP000660668"/>
    </source>
</evidence>
<dbReference type="AlphaFoldDB" id="A0A930VGQ7"/>
<dbReference type="PANTHER" id="PTHR43760">
    <property type="entry name" value="ENDORIBONUCLEASE-RELATED"/>
    <property type="match status" value="1"/>
</dbReference>
<dbReference type="EMBL" id="JADKPO010000001">
    <property type="protein sequence ID" value="MBF4766292.1"/>
    <property type="molecule type" value="Genomic_DNA"/>
</dbReference>
<dbReference type="CDD" id="cd02199">
    <property type="entry name" value="YjgF_YER057c_UK114_like_1"/>
    <property type="match status" value="1"/>
</dbReference>
<dbReference type="PANTHER" id="PTHR43760:SF1">
    <property type="entry name" value="ENDORIBONUCLEASE L-PSP_CHORISMATE MUTASE-LIKE DOMAIN-CONTAINING PROTEIN"/>
    <property type="match status" value="1"/>
</dbReference>
<keyword evidence="3" id="KW-1185">Reference proteome</keyword>
<feature type="domain" description="Endoribonuclease L-PSP/chorismate mutase-like" evidence="1">
    <location>
        <begin position="7"/>
        <end position="125"/>
    </location>
</feature>
<organism evidence="2 3">
    <name type="scientific">Nocardioides agariphilus</name>
    <dbReference type="NCBI Taxonomy" id="433664"/>
    <lineage>
        <taxon>Bacteria</taxon>
        <taxon>Bacillati</taxon>
        <taxon>Actinomycetota</taxon>
        <taxon>Actinomycetes</taxon>
        <taxon>Propionibacteriales</taxon>
        <taxon>Nocardioidaceae</taxon>
        <taxon>Nocardioides</taxon>
    </lineage>
</organism>
<dbReference type="InterPro" id="IPR013813">
    <property type="entry name" value="Endoribo_LPSP/chorism_mut-like"/>
</dbReference>